<dbReference type="SUPFAM" id="SSF56935">
    <property type="entry name" value="Porins"/>
    <property type="match status" value="1"/>
</dbReference>
<dbReference type="KEGG" id="acou:A5CBH24_08360"/>
<organism evidence="1 2">
    <name type="scientific">Alistipes communis</name>
    <dbReference type="NCBI Taxonomy" id="2585118"/>
    <lineage>
        <taxon>Bacteria</taxon>
        <taxon>Pseudomonadati</taxon>
        <taxon>Bacteroidota</taxon>
        <taxon>Bacteroidia</taxon>
        <taxon>Bacteroidales</taxon>
        <taxon>Rikenellaceae</taxon>
        <taxon>Alistipes</taxon>
    </lineage>
</organism>
<evidence type="ECO:0008006" key="3">
    <source>
        <dbReference type="Google" id="ProtNLM"/>
    </source>
</evidence>
<dbReference type="GeneID" id="78341548"/>
<proteinExistence type="predicted"/>
<sequence>MEGGGILSAAALFLLGTLQALHAQKNPFLEQIRNFPQEKIHVTTDRDAYIAGDTVWLRAHCVDAATLEPLTASRYVYVELRTTDNLLVRRIKILQRGGVYAGYLPLPATLAQDEYVLCAYTLYMRNLGGDYLFSKPLSVNPYRQPEKRRRRTAAGPFDVAFFPEGGYLIDGQPCRVGFKALGKDGLSRQVTGTVRDDRGRTVARFASRHAGMGSFEFTPRPGRRYTAECVQTSGGKARRFDLPEANDFTFVLRVEPNDTSFVVSVRSAKKWRPQGLKLLVHRCGTQCYYKEWNPQHASLTFLRDELPGGLYQILLLSPTGEAYSERLVFNRRDEEAEVTMRQEGTLRQRSKVTLHFEVRDTKRRPAQGDFAVAVTDRKAAAPVATAGIYSTLMLSSELRGVIEDPDWYFAPDNAQGDEGLDELLLTQGWRRYDVPKLLRDEYKEPYYPMEAGQEIAGRIERTAMFSKKKKLDRYTMRLLVPRSGYATSAPIAEDGSFALNGFDFPDSTTFVLRPTVRGRTITDARILITPDSFPEYRTLPRLRQPDPTYVAQARRYIEQRGTADMRNIVIDTVVVTAKPWDDDIDENAPEHRLAARSWNAEQIKEVSAGTILDFIEKMPGMQVMGRRVLYRGHKPAFMVDGRLEETINMLSKTEDVVGESANWGFGRMDKNDKLTMSYQVTPSFHLWSDMTGKNDMNTSFERERAGEKREIEYTEDLDNVPDCLYYPIEQVARIDLIDRNQTSYWGTSLKGGIIAITMKKGKALAEAYAAAPSPDVSVVTPLGYQTPAEFYSPTYDTEEKYRANTPDYRTTLYWNPVVKLDDLGQATVEFYTSDAPTDYDISIEGVSRSGKIIRKQQRFPPAP</sequence>
<evidence type="ECO:0000313" key="1">
    <source>
        <dbReference type="EMBL" id="BBL03523.1"/>
    </source>
</evidence>
<protein>
    <recommendedName>
        <fullName evidence="3">Macroglobulin domain-containing protein</fullName>
    </recommendedName>
</protein>
<dbReference type="OrthoDB" id="679547at2"/>
<dbReference type="EMBL" id="AP019735">
    <property type="protein sequence ID" value="BBL03523.1"/>
    <property type="molecule type" value="Genomic_DNA"/>
</dbReference>
<dbReference type="AlphaFoldDB" id="A0A4Y1WR27"/>
<reference evidence="2" key="1">
    <citation type="submission" date="2019-06" db="EMBL/GenBank/DDBJ databases">
        <title>Alistipes onderdonkii subsp. vulgaris subsp. nov., Alistipes dispar sp. nov. and Alistipes communis sp. nov., isolated from human faeces, and creation of Alistipes onderdonkii subsp. onderdonkii subsp. nov.</title>
        <authorList>
            <person name="Sakamoto M."/>
            <person name="Ikeyama N."/>
            <person name="Ogata Y."/>
            <person name="Suda W."/>
            <person name="Iino T."/>
            <person name="Hattori M."/>
            <person name="Ohkuma M."/>
        </authorList>
    </citation>
    <scope>NUCLEOTIDE SEQUENCE [LARGE SCALE GENOMIC DNA]</scope>
    <source>
        <strain evidence="2">5CBH24</strain>
    </source>
</reference>
<dbReference type="Gene3D" id="2.60.40.1930">
    <property type="match status" value="1"/>
</dbReference>
<keyword evidence="2" id="KW-1185">Reference proteome</keyword>
<name>A0A4Y1WR27_9BACT</name>
<gene>
    <name evidence="1" type="ORF">A5CBH24_08360</name>
</gene>
<dbReference type="RefSeq" id="WP_141412309.1">
    <property type="nucleotide sequence ID" value="NZ_AP019735.1"/>
</dbReference>
<dbReference type="Proteomes" id="UP000318946">
    <property type="component" value="Chromosome"/>
</dbReference>
<evidence type="ECO:0000313" key="2">
    <source>
        <dbReference type="Proteomes" id="UP000318946"/>
    </source>
</evidence>
<accession>A0A4Y1WR27</accession>